<dbReference type="FunFam" id="3.30.960.10:FF:000003">
    <property type="entry name" value="Peptide chain release factor subunit 1"/>
    <property type="match status" value="1"/>
</dbReference>
<dbReference type="AlphaFoldDB" id="A0A0U3CII3"/>
<dbReference type="GeneID" id="26736791"/>
<comment type="subcellular location">
    <subcellularLocation>
        <location evidence="2 9">Cytoplasm</location>
    </subcellularLocation>
</comment>
<dbReference type="NCBIfam" id="TIGR03676">
    <property type="entry name" value="aRF1_eRF1"/>
    <property type="match status" value="1"/>
</dbReference>
<dbReference type="InterPro" id="IPR005140">
    <property type="entry name" value="eRF1_Pelota-like_N"/>
</dbReference>
<dbReference type="InterPro" id="IPR005141">
    <property type="entry name" value="eRF1_2"/>
</dbReference>
<evidence type="ECO:0000256" key="4">
    <source>
        <dbReference type="ARBA" id="ARBA00011520"/>
    </source>
</evidence>
<sequence length="414" mass="46873">MSEVSSKELYEFKKTLKELSQKRGRGTELVSVYIPPDKQLSDVGKHMRDELGQSANIKSKQTKKNVQSAIEVILQSIRLYKQPPENGIVLFVGMIPKGGPGTEKMEKYILEPPEPVTTYWYKCNNEFFLEPLEYMIEERDTYGLAVVDRKEATIATLKGKKITLVGHLTSGVPGKHKAGGQSQRRFDRVIEDEAREFLKRIARRINDEFLPLKDDLKAVVIGGPGFTKNDLVDADYIQYEIKDKIIATVDTSYTGEFGIREVINKSTDLLNELDVIHEKEVIQKFLGELRKDDGLYSYGEEEVRNNLIIGAVDTLLLSEDLDSMRKTFKCGSCGFEKGITVKNQSEADSLEERCPNCNELLKEDSSELLVDDFVEMAEEMNTSVEFISTETEEGMQLYRAFGGIGAILRYYVGH</sequence>
<dbReference type="RefSeq" id="WP_058739841.1">
    <property type="nucleotide sequence ID" value="NZ_CP011266.1"/>
</dbReference>
<dbReference type="SUPFAM" id="SSF53137">
    <property type="entry name" value="Translational machinery components"/>
    <property type="match status" value="1"/>
</dbReference>
<gene>
    <name evidence="9" type="primary">prf1</name>
    <name evidence="11" type="ORF">sm9_1845</name>
</gene>
<evidence type="ECO:0000313" key="11">
    <source>
        <dbReference type="EMBL" id="ALT69611.1"/>
    </source>
</evidence>
<dbReference type="GO" id="GO:0016149">
    <property type="term" value="F:translation release factor activity, codon specific"/>
    <property type="evidence" value="ECO:0007669"/>
    <property type="project" value="UniProtKB-UniRule"/>
</dbReference>
<dbReference type="InterPro" id="IPR024049">
    <property type="entry name" value="eRF1_1_sf"/>
</dbReference>
<evidence type="ECO:0000256" key="1">
    <source>
        <dbReference type="ARBA" id="ARBA00002832"/>
    </source>
</evidence>
<evidence type="ECO:0000256" key="7">
    <source>
        <dbReference type="ARBA" id="ARBA00022917"/>
    </source>
</evidence>
<evidence type="ECO:0000256" key="5">
    <source>
        <dbReference type="ARBA" id="ARBA00019723"/>
    </source>
</evidence>
<dbReference type="Gene3D" id="3.30.1330.30">
    <property type="match status" value="1"/>
</dbReference>
<evidence type="ECO:0000256" key="8">
    <source>
        <dbReference type="ARBA" id="ARBA00031168"/>
    </source>
</evidence>
<dbReference type="InterPro" id="IPR029064">
    <property type="entry name" value="Ribosomal_eL30-like_sf"/>
</dbReference>
<keyword evidence="6 9" id="KW-0963">Cytoplasm</keyword>
<dbReference type="FunFam" id="3.30.1330.30:FF:000032">
    <property type="entry name" value="Eukaryotic peptide chain release factor subunit 1"/>
    <property type="match status" value="1"/>
</dbReference>
<dbReference type="OrthoDB" id="1011at2157"/>
<dbReference type="HAMAP" id="MF_00424">
    <property type="entry name" value="Rel_fact_arch_1"/>
    <property type="match status" value="1"/>
</dbReference>
<evidence type="ECO:0000313" key="12">
    <source>
        <dbReference type="Proteomes" id="UP000067738"/>
    </source>
</evidence>
<dbReference type="SMART" id="SM01194">
    <property type="entry name" value="eRF1_1"/>
    <property type="match status" value="1"/>
</dbReference>
<proteinExistence type="inferred from homology"/>
<evidence type="ECO:0000256" key="9">
    <source>
        <dbReference type="HAMAP-Rule" id="MF_00424"/>
    </source>
</evidence>
<comment type="function">
    <text evidence="1 9">Directs the termination of nascent peptide synthesis (translation) in response to the termination codons UAA, UAG and UGA.</text>
</comment>
<comment type="similarity">
    <text evidence="3 9">Belongs to the eukaryotic release factor 1 family.</text>
</comment>
<organism evidence="11 12">
    <name type="scientific">Methanobrevibacter millerae</name>
    <dbReference type="NCBI Taxonomy" id="230361"/>
    <lineage>
        <taxon>Archaea</taxon>
        <taxon>Methanobacteriati</taxon>
        <taxon>Methanobacteriota</taxon>
        <taxon>Methanomada group</taxon>
        <taxon>Methanobacteria</taxon>
        <taxon>Methanobacteriales</taxon>
        <taxon>Methanobacteriaceae</taxon>
        <taxon>Methanobrevibacter</taxon>
    </lineage>
</organism>
<dbReference type="InterPro" id="IPR020918">
    <property type="entry name" value="Peptide_chain-rel_aRF1"/>
</dbReference>
<dbReference type="InterPro" id="IPR042226">
    <property type="entry name" value="eFR1_2_sf"/>
</dbReference>
<dbReference type="PANTHER" id="PTHR10113">
    <property type="entry name" value="PEPTIDE CHAIN RELEASE FACTOR SUBUNIT 1"/>
    <property type="match status" value="1"/>
</dbReference>
<dbReference type="Pfam" id="PF03465">
    <property type="entry name" value="eRF1_3"/>
    <property type="match status" value="1"/>
</dbReference>
<dbReference type="KEGG" id="mmil:sm9_1845"/>
<evidence type="ECO:0000256" key="6">
    <source>
        <dbReference type="ARBA" id="ARBA00022490"/>
    </source>
</evidence>
<reference evidence="11 12" key="1">
    <citation type="submission" date="2015-04" db="EMBL/GenBank/DDBJ databases">
        <title>The complete genome sequence of the rumen methanogen Methanobrevibacter millerae SM9.</title>
        <authorList>
            <person name="Leahy S.C."/>
            <person name="Kelly W.J."/>
            <person name="Pacheco D.M."/>
            <person name="Li D."/>
            <person name="Altermann E."/>
            <person name="Attwood G.T."/>
        </authorList>
    </citation>
    <scope>NUCLEOTIDE SEQUENCE [LARGE SCALE GENOMIC DNA]</scope>
    <source>
        <strain evidence="11 12">SM9</strain>
    </source>
</reference>
<evidence type="ECO:0000256" key="2">
    <source>
        <dbReference type="ARBA" id="ARBA00004496"/>
    </source>
</evidence>
<dbReference type="Gene3D" id="3.30.960.10">
    <property type="entry name" value="eRF1 domain 1"/>
    <property type="match status" value="1"/>
</dbReference>
<keyword evidence="12" id="KW-1185">Reference proteome</keyword>
<dbReference type="InterPro" id="IPR005142">
    <property type="entry name" value="eRF1_3"/>
</dbReference>
<name>A0A0U3CII3_9EURY</name>
<keyword evidence="7 9" id="KW-0648">Protein biosynthesis</keyword>
<dbReference type="FunFam" id="3.30.420.60:FF:000003">
    <property type="entry name" value="Peptide chain release factor subunit 1"/>
    <property type="match status" value="1"/>
</dbReference>
<dbReference type="EMBL" id="CP011266">
    <property type="protein sequence ID" value="ALT69611.1"/>
    <property type="molecule type" value="Genomic_DNA"/>
</dbReference>
<protein>
    <recommendedName>
        <fullName evidence="5 9">Peptide chain release factor subunit 1</fullName>
    </recommendedName>
    <alternativeName>
        <fullName evidence="8 9">Translation termination factor aRF1</fullName>
    </alternativeName>
</protein>
<feature type="domain" description="eRF1/Pelota-like N-terminal" evidence="10">
    <location>
        <begin position="1"/>
        <end position="137"/>
    </location>
</feature>
<evidence type="ECO:0000256" key="3">
    <source>
        <dbReference type="ARBA" id="ARBA00005326"/>
    </source>
</evidence>
<dbReference type="SUPFAM" id="SSF55481">
    <property type="entry name" value="N-terminal domain of eukaryotic peptide chain release factor subunit 1, ERF1"/>
    <property type="match status" value="1"/>
</dbReference>
<dbReference type="PATRIC" id="fig|230361.4.peg.1908"/>
<dbReference type="InterPro" id="IPR004403">
    <property type="entry name" value="Peptide_chain-rel_eRF1/aRF1"/>
</dbReference>
<dbReference type="SUPFAM" id="SSF55315">
    <property type="entry name" value="L30e-like"/>
    <property type="match status" value="1"/>
</dbReference>
<comment type="subunit">
    <text evidence="4 9">Heterodimer of two subunits, one of which binds GTP.</text>
</comment>
<evidence type="ECO:0000259" key="10">
    <source>
        <dbReference type="SMART" id="SM01194"/>
    </source>
</evidence>
<dbReference type="Gene3D" id="3.30.420.60">
    <property type="entry name" value="eRF1 domain 2"/>
    <property type="match status" value="1"/>
</dbReference>
<dbReference type="GO" id="GO:0005737">
    <property type="term" value="C:cytoplasm"/>
    <property type="evidence" value="ECO:0007669"/>
    <property type="project" value="UniProtKB-SubCell"/>
</dbReference>
<accession>A0A0U3CII3</accession>
<dbReference type="Pfam" id="PF03463">
    <property type="entry name" value="eRF1_1"/>
    <property type="match status" value="1"/>
</dbReference>
<dbReference type="Pfam" id="PF03464">
    <property type="entry name" value="eRF1_2"/>
    <property type="match status" value="1"/>
</dbReference>
<dbReference type="Proteomes" id="UP000067738">
    <property type="component" value="Chromosome"/>
</dbReference>